<dbReference type="InterPro" id="IPR036028">
    <property type="entry name" value="SH3-like_dom_sf"/>
</dbReference>
<evidence type="ECO:0000259" key="3">
    <source>
        <dbReference type="SMART" id="SM00326"/>
    </source>
</evidence>
<accession>A0A182M672</accession>
<dbReference type="InterPro" id="IPR037362">
    <property type="entry name" value="CAS_fam"/>
</dbReference>
<sequence>MSPRSERHHRDQSQPNANTTSSSNSEIPPTLQKVDNMHLIFGFLLSFQKLLAKATFDNIAESTDELAFRKGETLTVIETDTNGLKGWWLCQLRGRQVEIHLLHFPPEINPGGNLPKQLRRRQFARRFSYTSPVVVAVSGNMMPDPMGSQKLQVLRKGCSKVLDIQIKKPHTLHGTVYLRP</sequence>
<dbReference type="AlphaFoldDB" id="A0A182M672"/>
<evidence type="ECO:0000256" key="2">
    <source>
        <dbReference type="SAM" id="MobiDB-lite"/>
    </source>
</evidence>
<proteinExistence type="predicted"/>
<dbReference type="VEuPathDB" id="VectorBase:ACUA010468"/>
<dbReference type="STRING" id="139723.A0A182M672"/>
<feature type="compositionally biased region" description="Basic and acidic residues" evidence="2">
    <location>
        <begin position="1"/>
        <end position="12"/>
    </location>
</feature>
<name>A0A182M672_9DIPT</name>
<reference evidence="5" key="1">
    <citation type="submission" date="2013-09" db="EMBL/GenBank/DDBJ databases">
        <title>The Genome Sequence of Anopheles culicifacies species A.</title>
        <authorList>
            <consortium name="The Broad Institute Genomics Platform"/>
            <person name="Neafsey D.E."/>
            <person name="Besansky N."/>
            <person name="Howell P."/>
            <person name="Walton C."/>
            <person name="Young S.K."/>
            <person name="Zeng Q."/>
            <person name="Gargeya S."/>
            <person name="Fitzgerald M."/>
            <person name="Haas B."/>
            <person name="Abouelleil A."/>
            <person name="Allen A.W."/>
            <person name="Alvarado L."/>
            <person name="Arachchi H.M."/>
            <person name="Berlin A.M."/>
            <person name="Chapman S.B."/>
            <person name="Gainer-Dewar J."/>
            <person name="Goldberg J."/>
            <person name="Griggs A."/>
            <person name="Gujja S."/>
            <person name="Hansen M."/>
            <person name="Howarth C."/>
            <person name="Imamovic A."/>
            <person name="Ireland A."/>
            <person name="Larimer J."/>
            <person name="McCowan C."/>
            <person name="Murphy C."/>
            <person name="Pearson M."/>
            <person name="Poon T.W."/>
            <person name="Priest M."/>
            <person name="Roberts A."/>
            <person name="Saif S."/>
            <person name="Shea T."/>
            <person name="Sisk P."/>
            <person name="Sykes S."/>
            <person name="Wortman J."/>
            <person name="Nusbaum C."/>
            <person name="Birren B."/>
        </authorList>
    </citation>
    <scope>NUCLEOTIDE SEQUENCE [LARGE SCALE GENOMIC DNA]</scope>
    <source>
        <strain evidence="5">A-37</strain>
    </source>
</reference>
<keyword evidence="5" id="KW-1185">Reference proteome</keyword>
<dbReference type="PANTHER" id="PTHR10654">
    <property type="entry name" value="CAS SCAFFOLDING PROTEIN"/>
    <property type="match status" value="1"/>
</dbReference>
<keyword evidence="1" id="KW-0728">SH3 domain</keyword>
<evidence type="ECO:0000256" key="1">
    <source>
        <dbReference type="ARBA" id="ARBA00022443"/>
    </source>
</evidence>
<feature type="compositionally biased region" description="Polar residues" evidence="2">
    <location>
        <begin position="13"/>
        <end position="27"/>
    </location>
</feature>
<dbReference type="PANTHER" id="PTHR10654:SF18">
    <property type="entry name" value="IP17195P"/>
    <property type="match status" value="1"/>
</dbReference>
<dbReference type="FunFam" id="2.30.30.40:FF:000009">
    <property type="entry name" value="Breast cancer anti-estrogen resistance 1"/>
    <property type="match status" value="1"/>
</dbReference>
<dbReference type="GO" id="GO:0005737">
    <property type="term" value="C:cytoplasm"/>
    <property type="evidence" value="ECO:0007669"/>
    <property type="project" value="TreeGrafter"/>
</dbReference>
<evidence type="ECO:0000313" key="4">
    <source>
        <dbReference type="EnsemblMetazoa" id="ACUA010468-PA"/>
    </source>
</evidence>
<feature type="region of interest" description="Disordered" evidence="2">
    <location>
        <begin position="1"/>
        <end position="29"/>
    </location>
</feature>
<protein>
    <recommendedName>
        <fullName evidence="3">SH3 domain-containing protein</fullName>
    </recommendedName>
</protein>
<dbReference type="InterPro" id="IPR001452">
    <property type="entry name" value="SH3_domain"/>
</dbReference>
<organism evidence="4 5">
    <name type="scientific">Anopheles culicifacies</name>
    <dbReference type="NCBI Taxonomy" id="139723"/>
    <lineage>
        <taxon>Eukaryota</taxon>
        <taxon>Metazoa</taxon>
        <taxon>Ecdysozoa</taxon>
        <taxon>Arthropoda</taxon>
        <taxon>Hexapoda</taxon>
        <taxon>Insecta</taxon>
        <taxon>Pterygota</taxon>
        <taxon>Neoptera</taxon>
        <taxon>Endopterygota</taxon>
        <taxon>Diptera</taxon>
        <taxon>Nematocera</taxon>
        <taxon>Culicoidea</taxon>
        <taxon>Culicidae</taxon>
        <taxon>Anophelinae</taxon>
        <taxon>Anopheles</taxon>
        <taxon>culicifacies species complex</taxon>
    </lineage>
</organism>
<dbReference type="GO" id="GO:0016477">
    <property type="term" value="P:cell migration"/>
    <property type="evidence" value="ECO:0007669"/>
    <property type="project" value="TreeGrafter"/>
</dbReference>
<feature type="domain" description="SH3" evidence="3">
    <location>
        <begin position="50"/>
        <end position="101"/>
    </location>
</feature>
<dbReference type="Gene3D" id="2.30.30.40">
    <property type="entry name" value="SH3 Domains"/>
    <property type="match status" value="1"/>
</dbReference>
<dbReference type="Pfam" id="PF00018">
    <property type="entry name" value="SH3_1"/>
    <property type="match status" value="1"/>
</dbReference>
<dbReference type="EMBL" id="AXCM01005902">
    <property type="status" value="NOT_ANNOTATED_CDS"/>
    <property type="molecule type" value="Genomic_DNA"/>
</dbReference>
<dbReference type="SUPFAM" id="SSF50044">
    <property type="entry name" value="SH3-domain"/>
    <property type="match status" value="1"/>
</dbReference>
<dbReference type="GO" id="GO:0007169">
    <property type="term" value="P:cell surface receptor protein tyrosine kinase signaling pathway"/>
    <property type="evidence" value="ECO:0007669"/>
    <property type="project" value="TreeGrafter"/>
</dbReference>
<dbReference type="SMART" id="SM00326">
    <property type="entry name" value="SH3"/>
    <property type="match status" value="1"/>
</dbReference>
<dbReference type="EnsemblMetazoa" id="ACUA010468-RA">
    <property type="protein sequence ID" value="ACUA010468-PA"/>
    <property type="gene ID" value="ACUA010468"/>
</dbReference>
<dbReference type="Proteomes" id="UP000075883">
    <property type="component" value="Unassembled WGS sequence"/>
</dbReference>
<dbReference type="GO" id="GO:0005886">
    <property type="term" value="C:plasma membrane"/>
    <property type="evidence" value="ECO:0007669"/>
    <property type="project" value="TreeGrafter"/>
</dbReference>
<evidence type="ECO:0000313" key="5">
    <source>
        <dbReference type="Proteomes" id="UP000075883"/>
    </source>
</evidence>
<reference evidence="4" key="2">
    <citation type="submission" date="2020-05" db="UniProtKB">
        <authorList>
            <consortium name="EnsemblMetazoa"/>
        </authorList>
    </citation>
    <scope>IDENTIFICATION</scope>
    <source>
        <strain evidence="4">A-37</strain>
    </source>
</reference>